<sequence length="61" mass="7059">MNYDLYLEDILVSDESQEIVDSQWIQENSQVVDSNTYNVYQGTGQNSLVKIFINEEIVVDL</sequence>
<keyword evidence="2" id="KW-1185">Reference proteome</keyword>
<dbReference type="Proteomes" id="UP001060012">
    <property type="component" value="Chromosome"/>
</dbReference>
<proteinExistence type="predicted"/>
<evidence type="ECO:0000313" key="1">
    <source>
        <dbReference type="EMBL" id="UTJ06304.1"/>
    </source>
</evidence>
<protein>
    <submittedName>
        <fullName evidence="1">Uncharacterized protein</fullName>
    </submittedName>
</protein>
<evidence type="ECO:0000313" key="2">
    <source>
        <dbReference type="Proteomes" id="UP001060012"/>
    </source>
</evidence>
<gene>
    <name evidence="1" type="ORF">NJU99_13770</name>
</gene>
<name>A0ABY5E286_9BACT</name>
<accession>A0ABY5E286</accession>
<dbReference type="RefSeq" id="WP_254576484.1">
    <property type="nucleotide sequence ID" value="NZ_CP100595.1"/>
</dbReference>
<organism evidence="1 2">
    <name type="scientific">Arcobacter roscoffensis</name>
    <dbReference type="NCBI Taxonomy" id="2961520"/>
    <lineage>
        <taxon>Bacteria</taxon>
        <taxon>Pseudomonadati</taxon>
        <taxon>Campylobacterota</taxon>
        <taxon>Epsilonproteobacteria</taxon>
        <taxon>Campylobacterales</taxon>
        <taxon>Arcobacteraceae</taxon>
        <taxon>Arcobacter</taxon>
    </lineage>
</organism>
<reference evidence="1" key="1">
    <citation type="submission" date="2022-07" db="EMBL/GenBank/DDBJ databases">
        <title>Arcobacter roscoffensis sp. nov., a marine bacterium isolated from coastal seawater collected from Roscoff, France.</title>
        <authorList>
            <person name="Pascual J."/>
            <person name="Lepeaux C."/>
            <person name="Methner A."/>
            <person name="Overmann J."/>
        </authorList>
    </citation>
    <scope>NUCLEOTIDE SEQUENCE</scope>
    <source>
        <strain evidence="1">ARW1-2F2</strain>
    </source>
</reference>
<dbReference type="EMBL" id="CP100595">
    <property type="protein sequence ID" value="UTJ06304.1"/>
    <property type="molecule type" value="Genomic_DNA"/>
</dbReference>